<name>V2TK10_9GAMM</name>
<dbReference type="PROSITE" id="PS51257">
    <property type="entry name" value="PROKAR_LIPOPROTEIN"/>
    <property type="match status" value="1"/>
</dbReference>
<keyword evidence="4" id="KW-0472">Membrane</keyword>
<keyword evidence="5" id="KW-0564">Palmitate</keyword>
<evidence type="ECO:0000313" key="7">
    <source>
        <dbReference type="EMBL" id="ESK38136.1"/>
    </source>
</evidence>
<comment type="similarity">
    <text evidence="1">Belongs to the EcnA/EcnB lipoprotein family.</text>
</comment>
<keyword evidence="2" id="KW-1003">Cell membrane</keyword>
<evidence type="ECO:0000256" key="3">
    <source>
        <dbReference type="ARBA" id="ARBA00022729"/>
    </source>
</evidence>
<dbReference type="HOGENOM" id="CLU_193827_3_2_6"/>
<dbReference type="eggNOG" id="COG5510">
    <property type="taxonomic scope" value="Bacteria"/>
</dbReference>
<proteinExistence type="inferred from homology"/>
<evidence type="ECO:0000256" key="2">
    <source>
        <dbReference type="ARBA" id="ARBA00022475"/>
    </source>
</evidence>
<dbReference type="GO" id="GO:0009636">
    <property type="term" value="P:response to toxic substance"/>
    <property type="evidence" value="ECO:0007669"/>
    <property type="project" value="InterPro"/>
</dbReference>
<keyword evidence="8" id="KW-1185">Reference proteome</keyword>
<dbReference type="AlphaFoldDB" id="V2TK10"/>
<dbReference type="PATRIC" id="fig|1392540.3.peg.1988"/>
<dbReference type="EMBL" id="AYER01000008">
    <property type="protein sequence ID" value="ESK38136.1"/>
    <property type="molecule type" value="Genomic_DNA"/>
</dbReference>
<evidence type="ECO:0000256" key="4">
    <source>
        <dbReference type="ARBA" id="ARBA00023136"/>
    </source>
</evidence>
<dbReference type="GO" id="GO:0016020">
    <property type="term" value="C:membrane"/>
    <property type="evidence" value="ECO:0007669"/>
    <property type="project" value="InterPro"/>
</dbReference>
<gene>
    <name evidence="7" type="ORF">P256_02060</name>
</gene>
<evidence type="ECO:0000256" key="6">
    <source>
        <dbReference type="ARBA" id="ARBA00023288"/>
    </source>
</evidence>
<dbReference type="OrthoDB" id="9181810at2"/>
<organism evidence="7 8">
    <name type="scientific">Acinetobacter nectaris CIP 110549</name>
    <dbReference type="NCBI Taxonomy" id="1392540"/>
    <lineage>
        <taxon>Bacteria</taxon>
        <taxon>Pseudomonadati</taxon>
        <taxon>Pseudomonadota</taxon>
        <taxon>Gammaproteobacteria</taxon>
        <taxon>Moraxellales</taxon>
        <taxon>Moraxellaceae</taxon>
        <taxon>Acinetobacter</taxon>
    </lineage>
</organism>
<keyword evidence="6" id="KW-0449">Lipoprotein</keyword>
<accession>V2TK10</accession>
<comment type="caution">
    <text evidence="7">The sequence shown here is derived from an EMBL/GenBank/DDBJ whole genome shotgun (WGS) entry which is preliminary data.</text>
</comment>
<evidence type="ECO:0008006" key="9">
    <source>
        <dbReference type="Google" id="ProtNLM"/>
    </source>
</evidence>
<keyword evidence="3" id="KW-0732">Signal</keyword>
<dbReference type="Pfam" id="PF08085">
    <property type="entry name" value="Entericidin"/>
    <property type="match status" value="1"/>
</dbReference>
<dbReference type="Proteomes" id="UP000023785">
    <property type="component" value="Unassembled WGS sequence"/>
</dbReference>
<dbReference type="InterPro" id="IPR012556">
    <property type="entry name" value="Entericidin"/>
</dbReference>
<sequence length="47" mass="4853">MKKVIFASIAVALILTGCNTFRGVGQDVSSAGHAVTNTATKAQSQMK</sequence>
<evidence type="ECO:0000256" key="1">
    <source>
        <dbReference type="ARBA" id="ARBA00010296"/>
    </source>
</evidence>
<reference evidence="7 8" key="1">
    <citation type="submission" date="2013-10" db="EMBL/GenBank/DDBJ databases">
        <title>The Genome Sequence of Acinetobacter nectaris CIP 110549.</title>
        <authorList>
            <consortium name="The Broad Institute Genomics Platform"/>
            <consortium name="The Broad Institute Genome Sequencing Center for Infectious Disease"/>
            <person name="Cerqueira G."/>
            <person name="Feldgarden M."/>
            <person name="Courvalin P."/>
            <person name="Grillot-Courvalin C."/>
            <person name="Clermont D."/>
            <person name="Rocha E."/>
            <person name="Yoon E.-J."/>
            <person name="Nemec A."/>
            <person name="Young S.K."/>
            <person name="Zeng Q."/>
            <person name="Gargeya S."/>
            <person name="Fitzgerald M."/>
            <person name="Abouelleil A."/>
            <person name="Alvarado L."/>
            <person name="Berlin A.M."/>
            <person name="Chapman S.B."/>
            <person name="Gainer-Dewar J."/>
            <person name="Goldberg J."/>
            <person name="Gnerre S."/>
            <person name="Griggs A."/>
            <person name="Gujja S."/>
            <person name="Hansen M."/>
            <person name="Howarth C."/>
            <person name="Imamovic A."/>
            <person name="Ireland A."/>
            <person name="Larimer J."/>
            <person name="McCowan C."/>
            <person name="Murphy C."/>
            <person name="Pearson M."/>
            <person name="Poon T.W."/>
            <person name="Priest M."/>
            <person name="Roberts A."/>
            <person name="Saif S."/>
            <person name="Shea T."/>
            <person name="Sykes S."/>
            <person name="Wortman J."/>
            <person name="Nusbaum C."/>
            <person name="Birren B."/>
        </authorList>
    </citation>
    <scope>NUCLEOTIDE SEQUENCE [LARGE SCALE GENOMIC DNA]</scope>
    <source>
        <strain evidence="7 8">CIP 110549</strain>
    </source>
</reference>
<dbReference type="STRING" id="1392540.P256_02060"/>
<evidence type="ECO:0000313" key="8">
    <source>
        <dbReference type="Proteomes" id="UP000023785"/>
    </source>
</evidence>
<evidence type="ECO:0000256" key="5">
    <source>
        <dbReference type="ARBA" id="ARBA00023139"/>
    </source>
</evidence>
<protein>
    <recommendedName>
        <fullName evidence="9">Entericidin EcnA/B family protein</fullName>
    </recommendedName>
</protein>